<dbReference type="Gene3D" id="2.60.120.10">
    <property type="entry name" value="Jelly Rolls"/>
    <property type="match status" value="1"/>
</dbReference>
<dbReference type="InterPro" id="IPR018490">
    <property type="entry name" value="cNMP-bd_dom_sf"/>
</dbReference>
<dbReference type="InterPro" id="IPR018488">
    <property type="entry name" value="cNMP-bd_CS"/>
</dbReference>
<dbReference type="InterPro" id="IPR019282">
    <property type="entry name" value="Glycoamylase-like_cons_dom"/>
</dbReference>
<dbReference type="GO" id="GO:0005829">
    <property type="term" value="C:cytosol"/>
    <property type="evidence" value="ECO:0007669"/>
    <property type="project" value="TreeGrafter"/>
</dbReference>
<name>A0A4R2JQP5_9PSEU</name>
<dbReference type="PROSITE" id="PS50042">
    <property type="entry name" value="CNMP_BINDING_3"/>
    <property type="match status" value="1"/>
</dbReference>
<dbReference type="Gene3D" id="1.50.10.140">
    <property type="match status" value="1"/>
</dbReference>
<dbReference type="PANTHER" id="PTHR24567">
    <property type="entry name" value="CRP FAMILY TRANSCRIPTIONAL REGULATORY PROTEIN"/>
    <property type="match status" value="1"/>
</dbReference>
<dbReference type="PROSITE" id="PS00889">
    <property type="entry name" value="CNMP_BINDING_2"/>
    <property type="match status" value="1"/>
</dbReference>
<dbReference type="Pfam" id="PF10091">
    <property type="entry name" value="Glycoamylase"/>
    <property type="match status" value="1"/>
</dbReference>
<reference evidence="2 3" key="1">
    <citation type="submission" date="2019-03" db="EMBL/GenBank/DDBJ databases">
        <title>Genomic Encyclopedia of Type Strains, Phase IV (KMG-IV): sequencing the most valuable type-strain genomes for metagenomic binning, comparative biology and taxonomic classification.</title>
        <authorList>
            <person name="Goeker M."/>
        </authorList>
    </citation>
    <scope>NUCLEOTIDE SEQUENCE [LARGE SCALE GENOMIC DNA]</scope>
    <source>
        <strain evidence="2 3">DSM 45934</strain>
    </source>
</reference>
<dbReference type="AlphaFoldDB" id="A0A4R2JQP5"/>
<dbReference type="InterPro" id="IPR014710">
    <property type="entry name" value="RmlC-like_jellyroll"/>
</dbReference>
<dbReference type="Pfam" id="PF00027">
    <property type="entry name" value="cNMP_binding"/>
    <property type="match status" value="1"/>
</dbReference>
<dbReference type="InterPro" id="IPR000595">
    <property type="entry name" value="cNMP-bd_dom"/>
</dbReference>
<dbReference type="EMBL" id="SLWS01000003">
    <property type="protein sequence ID" value="TCO61142.1"/>
    <property type="molecule type" value="Genomic_DNA"/>
</dbReference>
<accession>A0A4R2JQP5</accession>
<comment type="caution">
    <text evidence="2">The sequence shown here is derived from an EMBL/GenBank/DDBJ whole genome shotgun (WGS) entry which is preliminary data.</text>
</comment>
<dbReference type="OrthoDB" id="3625614at2"/>
<evidence type="ECO:0000259" key="1">
    <source>
        <dbReference type="PROSITE" id="PS50042"/>
    </source>
</evidence>
<keyword evidence="3" id="KW-1185">Reference proteome</keyword>
<proteinExistence type="predicted"/>
<evidence type="ECO:0000313" key="2">
    <source>
        <dbReference type="EMBL" id="TCO61142.1"/>
    </source>
</evidence>
<organism evidence="2 3">
    <name type="scientific">Actinocrispum wychmicini</name>
    <dbReference type="NCBI Taxonomy" id="1213861"/>
    <lineage>
        <taxon>Bacteria</taxon>
        <taxon>Bacillati</taxon>
        <taxon>Actinomycetota</taxon>
        <taxon>Actinomycetes</taxon>
        <taxon>Pseudonocardiales</taxon>
        <taxon>Pseudonocardiaceae</taxon>
        <taxon>Actinocrispum</taxon>
    </lineage>
</organism>
<dbReference type="CDD" id="cd00038">
    <property type="entry name" value="CAP_ED"/>
    <property type="match status" value="1"/>
</dbReference>
<gene>
    <name evidence="2" type="ORF">EV192_103726</name>
</gene>
<dbReference type="Proteomes" id="UP000295680">
    <property type="component" value="Unassembled WGS sequence"/>
</dbReference>
<sequence length="314" mass="33652">MGARESLQQIGQSRSFTRGQHLIRPGAPSDDVLLIESGAVKVVLGAANGAESILGFYGAGELIGEMGVMSGQPRSASVIAHVDGSALHVPAKAFRHLMETDRQVLLLVNDTLERRVRSADHRTLAIASRDVRTRVGAQLMTWGRTCGLHTKDGLLIHAQVQIKYTTETLGYPVWGMSPSSTADDTGGYGGFAAAGLALPVGQRLAQCSTCATETTATPHASFLALSVLPQQAYANIQRLRTLYPDIYTHDGGFYDAVNPVTGSVGHRRLVLDQSMIMAALDNALNDNAPQRHFAKDATSWAAHTYLSMETMSSH</sequence>
<protein>
    <submittedName>
        <fullName evidence="2">CRP-like cAMP-binding protein</fullName>
    </submittedName>
</protein>
<dbReference type="InterPro" id="IPR050397">
    <property type="entry name" value="Env_Response_Regulators"/>
</dbReference>
<dbReference type="GO" id="GO:0003700">
    <property type="term" value="F:DNA-binding transcription factor activity"/>
    <property type="evidence" value="ECO:0007669"/>
    <property type="project" value="TreeGrafter"/>
</dbReference>
<feature type="domain" description="Cyclic nucleotide-binding" evidence="1">
    <location>
        <begin position="14"/>
        <end position="115"/>
    </location>
</feature>
<dbReference type="SMART" id="SM00100">
    <property type="entry name" value="cNMP"/>
    <property type="match status" value="1"/>
</dbReference>
<dbReference type="SUPFAM" id="SSF51206">
    <property type="entry name" value="cAMP-binding domain-like"/>
    <property type="match status" value="1"/>
</dbReference>
<dbReference type="PANTHER" id="PTHR24567:SF74">
    <property type="entry name" value="HTH-TYPE TRANSCRIPTIONAL REGULATOR ARCR"/>
    <property type="match status" value="1"/>
</dbReference>
<evidence type="ECO:0000313" key="3">
    <source>
        <dbReference type="Proteomes" id="UP000295680"/>
    </source>
</evidence>
<dbReference type="RefSeq" id="WP_132116631.1">
    <property type="nucleotide sequence ID" value="NZ_SLWS01000003.1"/>
</dbReference>